<evidence type="ECO:0000256" key="3">
    <source>
        <dbReference type="ARBA" id="ARBA00023163"/>
    </source>
</evidence>
<comment type="caution">
    <text evidence="7">The sequence shown here is derived from an EMBL/GenBank/DDBJ whole genome shotgun (WGS) entry which is preliminary data.</text>
</comment>
<dbReference type="PANTHER" id="PTHR46117:SF3">
    <property type="entry name" value="FI24210P1"/>
    <property type="match status" value="1"/>
</dbReference>
<dbReference type="GO" id="GO:0000981">
    <property type="term" value="F:DNA-binding transcription factor activity, RNA polymerase II-specific"/>
    <property type="evidence" value="ECO:0007669"/>
    <property type="project" value="TreeGrafter"/>
</dbReference>
<feature type="compositionally biased region" description="Polar residues" evidence="5">
    <location>
        <begin position="171"/>
        <end position="181"/>
    </location>
</feature>
<dbReference type="SMART" id="SM00353">
    <property type="entry name" value="HLH"/>
    <property type="match status" value="1"/>
</dbReference>
<evidence type="ECO:0000259" key="6">
    <source>
        <dbReference type="PROSITE" id="PS50888"/>
    </source>
</evidence>
<gene>
    <name evidence="7" type="ORF">GJ744_003940</name>
</gene>
<evidence type="ECO:0000256" key="5">
    <source>
        <dbReference type="SAM" id="MobiDB-lite"/>
    </source>
</evidence>
<dbReference type="GO" id="GO:0046983">
    <property type="term" value="F:protein dimerization activity"/>
    <property type="evidence" value="ECO:0007669"/>
    <property type="project" value="InterPro"/>
</dbReference>
<protein>
    <recommendedName>
        <fullName evidence="6">BHLH domain-containing protein</fullName>
    </recommendedName>
</protein>
<dbReference type="InterPro" id="IPR011598">
    <property type="entry name" value="bHLH_dom"/>
</dbReference>
<keyword evidence="2" id="KW-0805">Transcription regulation</keyword>
<feature type="region of interest" description="Disordered" evidence="5">
    <location>
        <begin position="276"/>
        <end position="304"/>
    </location>
</feature>
<keyword evidence="4" id="KW-0539">Nucleus</keyword>
<sequence length="540" mass="60078">MPYIKHEPDENTLNPNHYMMTSQGYGGAPEQFNDQFNHQINDGVDPLELQNGNYGMQYSFGSQQNLSSFNFGNSGIGDDELIDLDLNGHQSQLSDFNPMQNNQVGAQYPEQRHPTGISLSHQGQMTNVYSSTPDGPPIQSPFLGNFNYEQFRPINGMSPPMNSQANAQFQQNYGKRPSVQSMDRRTSDQRSPLTPRTPAMAALHIATPESGSFASHPIRTGSLQDRHRKRQSGQWDATPNSLHSLVDSPISSPGHPSHHTNISEIIRSGKHASLPAKVENNHGQGMESLDAKKKRRRASHNAVERRRRDNINDRIHDLSRLVPQHRLDDDKIRKQIVNNTPMSPTTGATSISPPNAATSLLAGAAGRRAASTAGNITLGLPIEEKEKGPNKGDILNGSVSWTRDLMWALYHKYMQEDELQERLRQLNVEWPFESTEDERRMRSELIDAMERNNPSSFTYTRTNGSGLRVPMHTNMAGEALQPTGTLSPQSLSPPFHSEGSGTNSGNGLPGQPQFWNNAGHARISFKEEDEYSMEMNEGLN</sequence>
<dbReference type="InterPro" id="IPR036638">
    <property type="entry name" value="HLH_DNA-bd_sf"/>
</dbReference>
<dbReference type="InterPro" id="IPR051732">
    <property type="entry name" value="USF"/>
</dbReference>
<feature type="compositionally biased region" description="Polar residues" evidence="5">
    <location>
        <begin position="482"/>
        <end position="492"/>
    </location>
</feature>
<feature type="region of interest" description="Disordered" evidence="5">
    <location>
        <begin position="207"/>
        <end position="261"/>
    </location>
</feature>
<evidence type="ECO:0000256" key="4">
    <source>
        <dbReference type="ARBA" id="ARBA00023242"/>
    </source>
</evidence>
<evidence type="ECO:0000313" key="7">
    <source>
        <dbReference type="EMBL" id="KAF7503376.1"/>
    </source>
</evidence>
<dbReference type="Proteomes" id="UP000606974">
    <property type="component" value="Unassembled WGS sequence"/>
</dbReference>
<dbReference type="Pfam" id="PF00010">
    <property type="entry name" value="HLH"/>
    <property type="match status" value="1"/>
</dbReference>
<reference evidence="7" key="1">
    <citation type="submission" date="2020-02" db="EMBL/GenBank/DDBJ databases">
        <authorList>
            <person name="Palmer J.M."/>
        </authorList>
    </citation>
    <scope>NUCLEOTIDE SEQUENCE</scope>
    <source>
        <strain evidence="7">EPUS1.4</strain>
        <tissue evidence="7">Thallus</tissue>
    </source>
</reference>
<dbReference type="GO" id="GO:0005634">
    <property type="term" value="C:nucleus"/>
    <property type="evidence" value="ECO:0007669"/>
    <property type="project" value="UniProtKB-SubCell"/>
</dbReference>
<dbReference type="Gene3D" id="4.10.280.10">
    <property type="entry name" value="Helix-loop-helix DNA-binding domain"/>
    <property type="match status" value="1"/>
</dbReference>
<keyword evidence="3" id="KW-0804">Transcription</keyword>
<feature type="compositionally biased region" description="Polar residues" evidence="5">
    <location>
        <begin position="232"/>
        <end position="243"/>
    </location>
</feature>
<dbReference type="PANTHER" id="PTHR46117">
    <property type="entry name" value="FI24210P1"/>
    <property type="match status" value="1"/>
</dbReference>
<comment type="subcellular location">
    <subcellularLocation>
        <location evidence="1">Nucleus</location>
    </subcellularLocation>
</comment>
<organism evidence="7 8">
    <name type="scientific">Endocarpon pusillum</name>
    <dbReference type="NCBI Taxonomy" id="364733"/>
    <lineage>
        <taxon>Eukaryota</taxon>
        <taxon>Fungi</taxon>
        <taxon>Dikarya</taxon>
        <taxon>Ascomycota</taxon>
        <taxon>Pezizomycotina</taxon>
        <taxon>Eurotiomycetes</taxon>
        <taxon>Chaetothyriomycetidae</taxon>
        <taxon>Verrucariales</taxon>
        <taxon>Verrucariaceae</taxon>
        <taxon>Endocarpon</taxon>
    </lineage>
</organism>
<dbReference type="OrthoDB" id="690068at2759"/>
<evidence type="ECO:0000313" key="8">
    <source>
        <dbReference type="Proteomes" id="UP000606974"/>
    </source>
</evidence>
<evidence type="ECO:0000256" key="2">
    <source>
        <dbReference type="ARBA" id="ARBA00023015"/>
    </source>
</evidence>
<feature type="domain" description="BHLH" evidence="6">
    <location>
        <begin position="295"/>
        <end position="405"/>
    </location>
</feature>
<dbReference type="AlphaFoldDB" id="A0A8H7AA49"/>
<name>A0A8H7AA49_9EURO</name>
<feature type="region of interest" description="Disordered" evidence="5">
    <location>
        <begin position="479"/>
        <end position="516"/>
    </location>
</feature>
<dbReference type="GO" id="GO:0000978">
    <property type="term" value="F:RNA polymerase II cis-regulatory region sequence-specific DNA binding"/>
    <property type="evidence" value="ECO:0007669"/>
    <property type="project" value="TreeGrafter"/>
</dbReference>
<dbReference type="PROSITE" id="PS50888">
    <property type="entry name" value="BHLH"/>
    <property type="match status" value="1"/>
</dbReference>
<accession>A0A8H7AA49</accession>
<feature type="region of interest" description="Disordered" evidence="5">
    <location>
        <begin position="171"/>
        <end position="195"/>
    </location>
</feature>
<evidence type="ECO:0000256" key="1">
    <source>
        <dbReference type="ARBA" id="ARBA00004123"/>
    </source>
</evidence>
<dbReference type="EMBL" id="JAACFV010000182">
    <property type="protein sequence ID" value="KAF7503376.1"/>
    <property type="molecule type" value="Genomic_DNA"/>
</dbReference>
<proteinExistence type="predicted"/>
<keyword evidence="8" id="KW-1185">Reference proteome</keyword>
<dbReference type="SUPFAM" id="SSF47459">
    <property type="entry name" value="HLH, helix-loop-helix DNA-binding domain"/>
    <property type="match status" value="1"/>
</dbReference>